<feature type="binding site" evidence="11">
    <location>
        <begin position="121"/>
        <end position="127"/>
    </location>
    <ligand>
        <name>ATP</name>
        <dbReference type="ChEBI" id="CHEBI:30616"/>
    </ligand>
</feature>
<evidence type="ECO:0000313" key="19">
    <source>
        <dbReference type="Proteomes" id="UP000030905"/>
    </source>
</evidence>
<evidence type="ECO:0000256" key="9">
    <source>
        <dbReference type="ARBA" id="ARBA00023144"/>
    </source>
</evidence>
<dbReference type="EC" id="2.7.1.6" evidence="11 12"/>
<feature type="binding site" evidence="11">
    <location>
        <position position="160"/>
    </location>
    <ligand>
        <name>Mg(2+)</name>
        <dbReference type="ChEBI" id="CHEBI:18420"/>
    </ligand>
</feature>
<feature type="site" description="Transition state stabilizer" evidence="11">
    <location>
        <position position="27"/>
    </location>
</feature>
<dbReference type="InterPro" id="IPR020568">
    <property type="entry name" value="Ribosomal_Su5_D2-typ_SF"/>
</dbReference>
<keyword evidence="4 11" id="KW-0479">Metal-binding</keyword>
<evidence type="ECO:0000256" key="5">
    <source>
        <dbReference type="ARBA" id="ARBA00022741"/>
    </source>
</evidence>
<organism evidence="16 19">
    <name type="scientific">Clostridium pasteurianum DSM 525 = ATCC 6013</name>
    <dbReference type="NCBI Taxonomy" id="1262449"/>
    <lineage>
        <taxon>Bacteria</taxon>
        <taxon>Bacillati</taxon>
        <taxon>Bacillota</taxon>
        <taxon>Clostridia</taxon>
        <taxon>Eubacteriales</taxon>
        <taxon>Clostridiaceae</taxon>
        <taxon>Clostridium</taxon>
    </lineage>
</organism>
<feature type="domain" description="GHMP kinase N-terminal" evidence="13">
    <location>
        <begin position="91"/>
        <end position="180"/>
    </location>
</feature>
<dbReference type="Pfam" id="PF08544">
    <property type="entry name" value="GHMP_kinases_C"/>
    <property type="match status" value="1"/>
</dbReference>
<feature type="binding site" evidence="11">
    <location>
        <position position="127"/>
    </location>
    <ligand>
        <name>Mg(2+)</name>
        <dbReference type="ChEBI" id="CHEBI:18420"/>
    </ligand>
</feature>
<dbReference type="HAMAP" id="MF_00246">
    <property type="entry name" value="Galactokinase"/>
    <property type="match status" value="1"/>
</dbReference>
<dbReference type="KEGG" id="cpae:CPAST_c05680"/>
<dbReference type="InterPro" id="IPR014721">
    <property type="entry name" value="Ribsml_uS5_D2-typ_fold_subgr"/>
</dbReference>
<reference evidence="17 18" key="3">
    <citation type="journal article" name="Genome Announc.">
        <title>Improved Draft Genome Sequence of Clostridium pasteurianum Strain ATCC 6013 (DSM 525) Using a Hybrid Next-Generation Sequencing Approach.</title>
        <authorList>
            <person name="Pyne M.E."/>
            <person name="Utturkar S."/>
            <person name="Brown S.D."/>
            <person name="Moo-Young M."/>
            <person name="Chung D.A."/>
            <person name="Chou C.P."/>
        </authorList>
    </citation>
    <scope>NUCLEOTIDE SEQUENCE [LARGE SCALE GENOMIC DNA]</scope>
    <source>
        <strain evidence="17 18">ATCC 6013</strain>
    </source>
</reference>
<dbReference type="PIRSF" id="PIRSF000530">
    <property type="entry name" value="Galactokinase"/>
    <property type="match status" value="1"/>
</dbReference>
<keyword evidence="10 11" id="KW-0119">Carbohydrate metabolism</keyword>
<dbReference type="KEGG" id="cpat:CLPA_c05680"/>
<keyword evidence="6 11" id="KW-0418">Kinase</keyword>
<dbReference type="Proteomes" id="UP000028042">
    <property type="component" value="Unassembled WGS sequence"/>
</dbReference>
<keyword evidence="9 11" id="KW-0299">Galactose metabolism</keyword>
<dbReference type="SUPFAM" id="SSF55060">
    <property type="entry name" value="GHMP Kinase, C-terminal domain"/>
    <property type="match status" value="1"/>
</dbReference>
<keyword evidence="3 11" id="KW-0808">Transferase</keyword>
<comment type="catalytic activity">
    <reaction evidence="11">
        <text>alpha-D-galactose + ATP = alpha-D-galactose 1-phosphate + ADP + H(+)</text>
        <dbReference type="Rhea" id="RHEA:13553"/>
        <dbReference type="ChEBI" id="CHEBI:15378"/>
        <dbReference type="ChEBI" id="CHEBI:28061"/>
        <dbReference type="ChEBI" id="CHEBI:30616"/>
        <dbReference type="ChEBI" id="CHEBI:58336"/>
        <dbReference type="ChEBI" id="CHEBI:456216"/>
        <dbReference type="EC" id="2.7.1.6"/>
    </reaction>
</comment>
<dbReference type="PROSITE" id="PS00627">
    <property type="entry name" value="GHMP_KINASES_ATP"/>
    <property type="match status" value="1"/>
</dbReference>
<evidence type="ECO:0000259" key="13">
    <source>
        <dbReference type="Pfam" id="PF00288"/>
    </source>
</evidence>
<dbReference type="PRINTS" id="PR00959">
    <property type="entry name" value="MEVGALKINASE"/>
</dbReference>
<protein>
    <recommendedName>
        <fullName evidence="11 12">Galactokinase</fullName>
        <ecNumber evidence="11 12">2.7.1.6</ecNumber>
    </recommendedName>
    <alternativeName>
        <fullName evidence="11">Galactose kinase</fullName>
    </alternativeName>
</protein>
<dbReference type="SUPFAM" id="SSF54211">
    <property type="entry name" value="Ribosomal protein S5 domain 2-like"/>
    <property type="match status" value="1"/>
</dbReference>
<dbReference type="eggNOG" id="COG0153">
    <property type="taxonomic scope" value="Bacteria"/>
</dbReference>
<dbReference type="InterPro" id="IPR006203">
    <property type="entry name" value="GHMP_knse_ATP-bd_CS"/>
</dbReference>
<evidence type="ECO:0000256" key="10">
    <source>
        <dbReference type="ARBA" id="ARBA00023277"/>
    </source>
</evidence>
<feature type="active site" description="Proton acceptor" evidence="11">
    <location>
        <position position="172"/>
    </location>
</feature>
<dbReference type="NCBIfam" id="TIGR00131">
    <property type="entry name" value="gal_kin"/>
    <property type="match status" value="1"/>
</dbReference>
<dbReference type="GO" id="GO:0000287">
    <property type="term" value="F:magnesium ion binding"/>
    <property type="evidence" value="ECO:0007669"/>
    <property type="project" value="UniProtKB-UniRule"/>
</dbReference>
<evidence type="ECO:0000256" key="11">
    <source>
        <dbReference type="HAMAP-Rule" id="MF_00246"/>
    </source>
</evidence>
<comment type="similarity">
    <text evidence="1 11">Belongs to the GHMP kinase family. GalK subfamily.</text>
</comment>
<dbReference type="AlphaFoldDB" id="A0A0H3J434"/>
<evidence type="ECO:0000256" key="3">
    <source>
        <dbReference type="ARBA" id="ARBA00022679"/>
    </source>
</evidence>
<dbReference type="PATRIC" id="fig|1262449.3.peg.465"/>
<dbReference type="Pfam" id="PF00288">
    <property type="entry name" value="GHMP_kinases_N"/>
    <property type="match status" value="1"/>
</dbReference>
<comment type="subcellular location">
    <subcellularLocation>
        <location evidence="11">Cytoplasm</location>
    </subcellularLocation>
</comment>
<dbReference type="PRINTS" id="PR00473">
    <property type="entry name" value="GALCTOKINASE"/>
</dbReference>
<name>A0A0H3J434_CLOPA</name>
<dbReference type="FunFam" id="3.30.230.10:FF:000017">
    <property type="entry name" value="Galactokinase"/>
    <property type="match status" value="1"/>
</dbReference>
<feature type="binding site" evidence="11">
    <location>
        <begin position="33"/>
        <end position="36"/>
    </location>
    <ligand>
        <name>substrate</name>
    </ligand>
</feature>
<keyword evidence="19" id="KW-1185">Reference proteome</keyword>
<evidence type="ECO:0000259" key="15">
    <source>
        <dbReference type="Pfam" id="PF10509"/>
    </source>
</evidence>
<evidence type="ECO:0000256" key="8">
    <source>
        <dbReference type="ARBA" id="ARBA00022842"/>
    </source>
</evidence>
<dbReference type="GeneID" id="93072795"/>
<keyword evidence="7 11" id="KW-0067">ATP-binding</keyword>
<dbReference type="InterPro" id="IPR036554">
    <property type="entry name" value="GHMP_kinase_C_sf"/>
</dbReference>
<evidence type="ECO:0000313" key="16">
    <source>
        <dbReference type="EMBL" id="AJA50656.1"/>
    </source>
</evidence>
<evidence type="ECO:0000256" key="2">
    <source>
        <dbReference type="ARBA" id="ARBA00022490"/>
    </source>
</evidence>
<dbReference type="InterPro" id="IPR022963">
    <property type="entry name" value="Galactokinase_bac"/>
</dbReference>
<feature type="binding site" evidence="11">
    <location>
        <position position="67"/>
    </location>
    <ligand>
        <name>ATP</name>
        <dbReference type="ChEBI" id="CHEBI:30616"/>
    </ligand>
</feature>
<comment type="pathway">
    <text evidence="11">Carbohydrate metabolism; galactose metabolism.</text>
</comment>
<dbReference type="Pfam" id="PF10509">
    <property type="entry name" value="GalKase_gal_bdg"/>
    <property type="match status" value="1"/>
</dbReference>
<dbReference type="FunFam" id="3.30.70.890:FF:000001">
    <property type="entry name" value="Galactokinase"/>
    <property type="match status" value="1"/>
</dbReference>
<evidence type="ECO:0000256" key="6">
    <source>
        <dbReference type="ARBA" id="ARBA00022777"/>
    </source>
</evidence>
<dbReference type="Proteomes" id="UP000030905">
    <property type="component" value="Chromosome"/>
</dbReference>
<dbReference type="GO" id="GO:0005829">
    <property type="term" value="C:cytosol"/>
    <property type="evidence" value="ECO:0007669"/>
    <property type="project" value="TreeGrafter"/>
</dbReference>
<dbReference type="PANTHER" id="PTHR10457">
    <property type="entry name" value="MEVALONATE KINASE/GALACTOKINASE"/>
    <property type="match status" value="1"/>
</dbReference>
<dbReference type="InterPro" id="IPR006204">
    <property type="entry name" value="GHMP_kinase_N_dom"/>
</dbReference>
<dbReference type="InterPro" id="IPR013750">
    <property type="entry name" value="GHMP_kinase_C_dom"/>
</dbReference>
<keyword evidence="2 11" id="KW-0963">Cytoplasm</keyword>
<comment type="function">
    <text evidence="11">Catalyzes the transfer of the gamma-phosphate of ATP to D-galactose to form alpha-D-galactose-1-phosphate (Gal-1-P).</text>
</comment>
<sequence length="397" mass="44666">MEINNLKEKFTEIYGVENEFSFLSPGRINLIGEHIDYNGGLVFPCALDFGTYALVKVRDDNQLNFASTNFDLKVSCDLDNLVYKEEDDWANYPKGVIKIMLDKNYKAKGMDILISGNIPNGAGLSSSASLEVLIGVIVNNLFNEGKIDRVELVKIAQQAENEFVGVNCGVMDQFAVGMGKKDKAILLDCNSLSYKYADVKLLDYDIVIMNTNKRRALNESKYNERRTECEEALKIIQKEKQVDNLCKLTPVEFDKLEYLFKDEKIKNRAKHSVYENDRVISAFDSLNKGQLEEFGRLLIESHDSLKNLYEVTGKELDTLVEEALKVEGCIGARMTGAGFGGCAIALVKKDKIEEFTEKVKKTYAGRIGYEPSFYFSGIGEGTHQIFETNKVSLEKTV</sequence>
<evidence type="ECO:0000256" key="12">
    <source>
        <dbReference type="NCBIfam" id="TIGR00131"/>
    </source>
</evidence>
<evidence type="ECO:0000256" key="1">
    <source>
        <dbReference type="ARBA" id="ARBA00006566"/>
    </source>
</evidence>
<dbReference type="InterPro" id="IPR019539">
    <property type="entry name" value="GalKase_N"/>
</dbReference>
<dbReference type="InterPro" id="IPR019741">
    <property type="entry name" value="Galactokinase_CS"/>
</dbReference>
<dbReference type="EMBL" id="CP009268">
    <property type="protein sequence ID" value="AJA50656.1"/>
    <property type="molecule type" value="Genomic_DNA"/>
</dbReference>
<dbReference type="EMBL" id="JPGY02000001">
    <property type="protein sequence ID" value="KRU13332.1"/>
    <property type="molecule type" value="Genomic_DNA"/>
</dbReference>
<evidence type="ECO:0000313" key="18">
    <source>
        <dbReference type="Proteomes" id="UP000028042"/>
    </source>
</evidence>
<dbReference type="NCBIfam" id="NF003705">
    <property type="entry name" value="PRK05322.1"/>
    <property type="match status" value="1"/>
</dbReference>
<keyword evidence="5 11" id="KW-0547">Nucleotide-binding</keyword>
<dbReference type="UniPathway" id="UPA00214"/>
<dbReference type="GO" id="GO:0005524">
    <property type="term" value="F:ATP binding"/>
    <property type="evidence" value="ECO:0007669"/>
    <property type="project" value="UniProtKB-UniRule"/>
</dbReference>
<evidence type="ECO:0000256" key="7">
    <source>
        <dbReference type="ARBA" id="ARBA00022840"/>
    </source>
</evidence>
<dbReference type="RefSeq" id="WP_004455270.1">
    <property type="nucleotide sequence ID" value="NZ_ANZB01000001.1"/>
</dbReference>
<evidence type="ECO:0000313" key="17">
    <source>
        <dbReference type="EMBL" id="KRU13332.1"/>
    </source>
</evidence>
<dbReference type="GO" id="GO:0006012">
    <property type="term" value="P:galactose metabolic process"/>
    <property type="evidence" value="ECO:0007669"/>
    <property type="project" value="UniProtKB-UniRule"/>
</dbReference>
<dbReference type="Gene3D" id="3.30.70.890">
    <property type="entry name" value="GHMP kinase, C-terminal domain"/>
    <property type="match status" value="1"/>
</dbReference>
<dbReference type="InterPro" id="IPR006206">
    <property type="entry name" value="Mevalonate/galactokinase"/>
</dbReference>
<feature type="domain" description="Galactokinase N-terminal" evidence="15">
    <location>
        <begin position="8"/>
        <end position="56"/>
    </location>
</feature>
<accession>A0A0H3J434</accession>
<keyword evidence="8 11" id="KW-0460">Magnesium</keyword>
<proteinExistence type="inferred from homology"/>
<dbReference type="Gene3D" id="3.30.230.10">
    <property type="match status" value="1"/>
</dbReference>
<feature type="domain" description="GHMP kinase C-terminal" evidence="14">
    <location>
        <begin position="283"/>
        <end position="364"/>
    </location>
</feature>
<dbReference type="InterPro" id="IPR000705">
    <property type="entry name" value="Galactokinase"/>
</dbReference>
<feature type="binding site" evidence="11">
    <location>
        <position position="222"/>
    </location>
    <ligand>
        <name>substrate</name>
    </ligand>
</feature>
<reference evidence="16 19" key="1">
    <citation type="journal article" date="2015" name="Genome Announc.">
        <title>Complete Genome Sequence of the Nitrogen-Fixing and Solvent-Producing Clostridium pasteurianum DSM 525.</title>
        <authorList>
            <person name="Poehlein A."/>
            <person name="Grosse-Honebrink A."/>
            <person name="Zhang Y."/>
            <person name="Minton N.P."/>
            <person name="Daniel R."/>
        </authorList>
    </citation>
    <scope>NUCLEOTIDE SEQUENCE [LARGE SCALE GENOMIC DNA]</scope>
    <source>
        <strain evidence="16">DSM 525</strain>
        <strain evidence="19">DSM 525 / ATCC 6013</strain>
    </source>
</reference>
<evidence type="ECO:0000256" key="4">
    <source>
        <dbReference type="ARBA" id="ARBA00022723"/>
    </source>
</evidence>
<gene>
    <name evidence="11 16" type="primary">galK</name>
    <name evidence="16" type="ORF">CLPA_c05680</name>
    <name evidence="17" type="ORF">CP6013_02580</name>
</gene>
<evidence type="ECO:0000259" key="14">
    <source>
        <dbReference type="Pfam" id="PF08544"/>
    </source>
</evidence>
<dbReference type="PROSITE" id="PS00106">
    <property type="entry name" value="GALACTOKINASE"/>
    <property type="match status" value="1"/>
</dbReference>
<dbReference type="PANTHER" id="PTHR10457:SF7">
    <property type="entry name" value="GALACTOKINASE-RELATED"/>
    <property type="match status" value="1"/>
</dbReference>
<reference evidence="17" key="2">
    <citation type="submission" date="2015-10" db="EMBL/GenBank/DDBJ databases">
        <title>Improved Draft Genome Sequence of Clostridium pasteurianum Strain ATCC 6013 (DSM 525) Using a Hybrid Next-Generation Sequencing Approach.</title>
        <authorList>
            <person name="Pyne M.E."/>
            <person name="Utturkar S.M."/>
            <person name="Brown S.D."/>
            <person name="Moo-Young M."/>
            <person name="Chung D.A."/>
            <person name="Chou P.C."/>
        </authorList>
    </citation>
    <scope>NUCLEOTIDE SEQUENCE</scope>
    <source>
        <strain evidence="17">ATCC 6013</strain>
    </source>
</reference>
<dbReference type="GO" id="GO:0004335">
    <property type="term" value="F:galactokinase activity"/>
    <property type="evidence" value="ECO:0007669"/>
    <property type="project" value="UniProtKB-UniRule"/>
</dbReference>